<keyword evidence="7" id="KW-0812">Transmembrane</keyword>
<keyword evidence="6 7" id="KW-0472">Membrane</keyword>
<dbReference type="GO" id="GO:0006123">
    <property type="term" value="P:mitochondrial electron transport, cytochrome c to oxygen"/>
    <property type="evidence" value="ECO:0007669"/>
    <property type="project" value="InterPro"/>
</dbReference>
<dbReference type="GO" id="GO:0045277">
    <property type="term" value="C:respiratory chain complex IV"/>
    <property type="evidence" value="ECO:0007669"/>
    <property type="project" value="InterPro"/>
</dbReference>
<evidence type="ECO:0000313" key="9">
    <source>
        <dbReference type="Proteomes" id="UP000054495"/>
    </source>
</evidence>
<dbReference type="InterPro" id="IPR004202">
    <property type="entry name" value="COX7C/Cox8"/>
</dbReference>
<keyword evidence="7" id="KW-1133">Transmembrane helix</keyword>
<name>A0A0D6LHI6_9BILA</name>
<proteinExistence type="inferred from homology"/>
<gene>
    <name evidence="8" type="ORF">ANCCEY_10272</name>
</gene>
<comment type="similarity">
    <text evidence="3">Belongs to the cytochrome c oxidase VIIc family.</text>
</comment>
<dbReference type="Proteomes" id="UP000054495">
    <property type="component" value="Unassembled WGS sequence"/>
</dbReference>
<keyword evidence="9" id="KW-1185">Reference proteome</keyword>
<organism evidence="8 9">
    <name type="scientific">Ancylostoma ceylanicum</name>
    <dbReference type="NCBI Taxonomy" id="53326"/>
    <lineage>
        <taxon>Eukaryota</taxon>
        <taxon>Metazoa</taxon>
        <taxon>Ecdysozoa</taxon>
        <taxon>Nematoda</taxon>
        <taxon>Chromadorea</taxon>
        <taxon>Rhabditida</taxon>
        <taxon>Rhabditina</taxon>
        <taxon>Rhabditomorpha</taxon>
        <taxon>Strongyloidea</taxon>
        <taxon>Ancylostomatidae</taxon>
        <taxon>Ancylostomatinae</taxon>
        <taxon>Ancylostoma</taxon>
    </lineage>
</organism>
<dbReference type="GO" id="GO:0005743">
    <property type="term" value="C:mitochondrial inner membrane"/>
    <property type="evidence" value="ECO:0007669"/>
    <property type="project" value="UniProtKB-SubCell"/>
</dbReference>
<evidence type="ECO:0000256" key="4">
    <source>
        <dbReference type="ARBA" id="ARBA00022792"/>
    </source>
</evidence>
<comment type="pathway">
    <text evidence="2">Energy metabolism; oxidative phosphorylation.</text>
</comment>
<feature type="transmembrane region" description="Helical" evidence="7">
    <location>
        <begin position="29"/>
        <end position="50"/>
    </location>
</feature>
<protein>
    <submittedName>
        <fullName evidence="8">Putative cytochrome c oxidase subunit VIIc</fullName>
    </submittedName>
</protein>
<keyword evidence="5" id="KW-0496">Mitochondrion</keyword>
<evidence type="ECO:0000256" key="2">
    <source>
        <dbReference type="ARBA" id="ARBA00004673"/>
    </source>
</evidence>
<evidence type="ECO:0000256" key="5">
    <source>
        <dbReference type="ARBA" id="ARBA00023128"/>
    </source>
</evidence>
<dbReference type="SUPFAM" id="SSF81427">
    <property type="entry name" value="Mitochondrial cytochrome c oxidase subunit VIIc (aka VIIIa)"/>
    <property type="match status" value="1"/>
</dbReference>
<evidence type="ECO:0000313" key="8">
    <source>
        <dbReference type="EMBL" id="EPB70643.1"/>
    </source>
</evidence>
<dbReference type="InterPro" id="IPR036636">
    <property type="entry name" value="COX7C/Cox8_sf"/>
</dbReference>
<comment type="subcellular location">
    <subcellularLocation>
        <location evidence="1">Mitochondrion inner membrane</location>
        <topology evidence="1">Single-pass membrane protein</topology>
    </subcellularLocation>
</comment>
<evidence type="ECO:0000256" key="3">
    <source>
        <dbReference type="ARBA" id="ARBA00010514"/>
    </source>
</evidence>
<dbReference type="Pfam" id="PF02935">
    <property type="entry name" value="COX7C"/>
    <property type="match status" value="1"/>
</dbReference>
<dbReference type="Gene3D" id="4.10.49.10">
    <property type="entry name" value="Cytochrome c oxidase subunit VIIc"/>
    <property type="match status" value="1"/>
</dbReference>
<dbReference type="UniPathway" id="UPA00705"/>
<accession>A0A0D6LHI6</accession>
<dbReference type="AlphaFoldDB" id="A0A0D6LHI6"/>
<evidence type="ECO:0000256" key="1">
    <source>
        <dbReference type="ARBA" id="ARBA00004434"/>
    </source>
</evidence>
<dbReference type="EMBL" id="KE125175">
    <property type="protein sequence ID" value="EPB70643.1"/>
    <property type="molecule type" value="Genomic_DNA"/>
</dbReference>
<evidence type="ECO:0000256" key="6">
    <source>
        <dbReference type="ARBA" id="ARBA00023136"/>
    </source>
</evidence>
<reference evidence="8 9" key="1">
    <citation type="submission" date="2013-05" db="EMBL/GenBank/DDBJ databases">
        <title>Draft genome of the parasitic nematode Anyclostoma ceylanicum.</title>
        <authorList>
            <person name="Mitreva M."/>
        </authorList>
    </citation>
    <scope>NUCLEOTIDE SEQUENCE [LARGE SCALE GENOMIC DNA]</scope>
</reference>
<evidence type="ECO:0000256" key="7">
    <source>
        <dbReference type="SAM" id="Phobius"/>
    </source>
</evidence>
<sequence>MFDWSEFMVCTEFATSQWERTPFHVHNKYLFGAKAILIFMIPFWAPWIVVTYQMKKANEQLTLQKFFE</sequence>
<keyword evidence="4" id="KW-0999">Mitochondrion inner membrane</keyword>